<comment type="caution">
    <text evidence="2">The sequence shown here is derived from an EMBL/GenBank/DDBJ whole genome shotgun (WGS) entry which is preliminary data.</text>
</comment>
<name>A0A835RLR2_VANPL</name>
<dbReference type="EMBL" id="JADCNM010000003">
    <property type="protein sequence ID" value="KAG0491176.1"/>
    <property type="molecule type" value="Genomic_DNA"/>
</dbReference>
<accession>A0A835RLR2</accession>
<feature type="compositionally biased region" description="Basic and acidic residues" evidence="1">
    <location>
        <begin position="27"/>
        <end position="42"/>
    </location>
</feature>
<organism evidence="2 3">
    <name type="scientific">Vanilla planifolia</name>
    <name type="common">Vanilla</name>
    <dbReference type="NCBI Taxonomy" id="51239"/>
    <lineage>
        <taxon>Eukaryota</taxon>
        <taxon>Viridiplantae</taxon>
        <taxon>Streptophyta</taxon>
        <taxon>Embryophyta</taxon>
        <taxon>Tracheophyta</taxon>
        <taxon>Spermatophyta</taxon>
        <taxon>Magnoliopsida</taxon>
        <taxon>Liliopsida</taxon>
        <taxon>Asparagales</taxon>
        <taxon>Orchidaceae</taxon>
        <taxon>Vanilloideae</taxon>
        <taxon>Vanilleae</taxon>
        <taxon>Vanilla</taxon>
    </lineage>
</organism>
<protein>
    <submittedName>
        <fullName evidence="2">Uncharacterized protein</fullName>
    </submittedName>
</protein>
<dbReference type="Proteomes" id="UP000639772">
    <property type="component" value="Chromosome 3"/>
</dbReference>
<gene>
    <name evidence="2" type="ORF">HPP92_008039</name>
</gene>
<evidence type="ECO:0000313" key="2">
    <source>
        <dbReference type="EMBL" id="KAG0491176.1"/>
    </source>
</evidence>
<proteinExistence type="predicted"/>
<feature type="region of interest" description="Disordered" evidence="1">
    <location>
        <begin position="1"/>
        <end position="71"/>
    </location>
</feature>
<reference evidence="2 3" key="1">
    <citation type="journal article" date="2020" name="Nat. Food">
        <title>A phased Vanilla planifolia genome enables genetic improvement of flavour and production.</title>
        <authorList>
            <person name="Hasing T."/>
            <person name="Tang H."/>
            <person name="Brym M."/>
            <person name="Khazi F."/>
            <person name="Huang T."/>
            <person name="Chambers A.H."/>
        </authorList>
    </citation>
    <scope>NUCLEOTIDE SEQUENCE [LARGE SCALE GENOMIC DNA]</scope>
    <source>
        <tissue evidence="2">Leaf</tissue>
    </source>
</reference>
<sequence>MQSGNEGMEDAESEITNLPARCSSGDAGDHARRNARPCEMDAPRGLPSRQMLRRRSGVPSSCSSEHISEPK</sequence>
<dbReference type="AlphaFoldDB" id="A0A835RLR2"/>
<evidence type="ECO:0000313" key="3">
    <source>
        <dbReference type="Proteomes" id="UP000639772"/>
    </source>
</evidence>
<evidence type="ECO:0000256" key="1">
    <source>
        <dbReference type="SAM" id="MobiDB-lite"/>
    </source>
</evidence>